<feature type="non-terminal residue" evidence="1">
    <location>
        <position position="1"/>
    </location>
</feature>
<evidence type="ECO:0000313" key="2">
    <source>
        <dbReference type="Proteomes" id="UP001607302"/>
    </source>
</evidence>
<protein>
    <submittedName>
        <fullName evidence="1">PiggyBac transposable element-derived protein 4-like</fullName>
    </submittedName>
</protein>
<keyword evidence="2" id="KW-1185">Reference proteome</keyword>
<dbReference type="Proteomes" id="UP001607302">
    <property type="component" value="Unassembled WGS sequence"/>
</dbReference>
<evidence type="ECO:0000313" key="1">
    <source>
        <dbReference type="EMBL" id="KAL2735721.1"/>
    </source>
</evidence>
<dbReference type="EMBL" id="JAUDFV010000057">
    <property type="protein sequence ID" value="KAL2735721.1"/>
    <property type="molecule type" value="Genomic_DNA"/>
</dbReference>
<accession>A0ABD2BSJ4</accession>
<dbReference type="AlphaFoldDB" id="A0ABD2BSJ4"/>
<sequence length="204" mass="24142">HSIDNGWKHDLTYKKIVLKRKHIGSILYFCNNFVFSESISNKIIENFLFIQEMGPTFIFRNNTRDKFIDILRFIRFDKKTIVKHVIKYENISIDKQLFPIKARCPYIKTKYIINGFLYLVYHLEKKDTKTILVESIRANKIELVKLTKGCKITLSSSLRYKSGNCILIIYQSKPKTTVLLLITKHTFVKVKNDYKRVPETIRLS</sequence>
<organism evidence="1 2">
    <name type="scientific">Vespula squamosa</name>
    <name type="common">Southern yellow jacket</name>
    <name type="synonym">Wasp</name>
    <dbReference type="NCBI Taxonomy" id="30214"/>
    <lineage>
        <taxon>Eukaryota</taxon>
        <taxon>Metazoa</taxon>
        <taxon>Ecdysozoa</taxon>
        <taxon>Arthropoda</taxon>
        <taxon>Hexapoda</taxon>
        <taxon>Insecta</taxon>
        <taxon>Pterygota</taxon>
        <taxon>Neoptera</taxon>
        <taxon>Endopterygota</taxon>
        <taxon>Hymenoptera</taxon>
        <taxon>Apocrita</taxon>
        <taxon>Aculeata</taxon>
        <taxon>Vespoidea</taxon>
        <taxon>Vespidae</taxon>
        <taxon>Vespinae</taxon>
        <taxon>Vespula</taxon>
    </lineage>
</organism>
<reference evidence="1 2" key="1">
    <citation type="journal article" date="2024" name="Ann. Entomol. Soc. Am.">
        <title>Genomic analyses of the southern and eastern yellowjacket wasps (Hymenoptera: Vespidae) reveal evolutionary signatures of social life.</title>
        <authorList>
            <person name="Catto M.A."/>
            <person name="Caine P.B."/>
            <person name="Orr S.E."/>
            <person name="Hunt B.G."/>
            <person name="Goodisman M.A.D."/>
        </authorList>
    </citation>
    <scope>NUCLEOTIDE SEQUENCE [LARGE SCALE GENOMIC DNA]</scope>
    <source>
        <strain evidence="1">233</strain>
        <tissue evidence="1">Head and thorax</tissue>
    </source>
</reference>
<comment type="caution">
    <text evidence="1">The sequence shown here is derived from an EMBL/GenBank/DDBJ whole genome shotgun (WGS) entry which is preliminary data.</text>
</comment>
<gene>
    <name evidence="1" type="ORF">V1478_002735</name>
</gene>
<name>A0ABD2BSJ4_VESSQ</name>
<proteinExistence type="predicted"/>